<gene>
    <name evidence="2" type="ordered locus">Cfla_1391</name>
</gene>
<dbReference type="Proteomes" id="UP000000849">
    <property type="component" value="Chromosome"/>
</dbReference>
<keyword evidence="1" id="KW-0732">Signal</keyword>
<dbReference type="AlphaFoldDB" id="D5UCH5"/>
<proteinExistence type="predicted"/>
<organism evidence="2 3">
    <name type="scientific">Cellulomonas flavigena (strain ATCC 482 / DSM 20109 / BCRC 11376 / JCM 18109 / NBRC 3775 / NCIMB 8073 / NRS 134)</name>
    <dbReference type="NCBI Taxonomy" id="446466"/>
    <lineage>
        <taxon>Bacteria</taxon>
        <taxon>Bacillati</taxon>
        <taxon>Actinomycetota</taxon>
        <taxon>Actinomycetes</taxon>
        <taxon>Micrococcales</taxon>
        <taxon>Cellulomonadaceae</taxon>
        <taxon>Cellulomonas</taxon>
    </lineage>
</organism>
<dbReference type="EMBL" id="CP001964">
    <property type="protein sequence ID" value="ADG74289.1"/>
    <property type="molecule type" value="Genomic_DNA"/>
</dbReference>
<keyword evidence="3" id="KW-1185">Reference proteome</keyword>
<evidence type="ECO:0000256" key="1">
    <source>
        <dbReference type="SAM" id="SignalP"/>
    </source>
</evidence>
<feature type="signal peptide" evidence="1">
    <location>
        <begin position="1"/>
        <end position="22"/>
    </location>
</feature>
<dbReference type="RefSeq" id="WP_013116623.1">
    <property type="nucleotide sequence ID" value="NC_014151.1"/>
</dbReference>
<dbReference type="PROSITE" id="PS51257">
    <property type="entry name" value="PROKAR_LIPOPROTEIN"/>
    <property type="match status" value="1"/>
</dbReference>
<accession>D5UCH5</accession>
<name>D5UCH5_CELFN</name>
<dbReference type="HOGENOM" id="CLU_1649089_0_0_11"/>
<dbReference type="KEGG" id="cfl:Cfla_1391"/>
<reference evidence="2 3" key="1">
    <citation type="journal article" date="2010" name="Stand. Genomic Sci.">
        <title>Complete genome sequence of Cellulomonas flavigena type strain (134).</title>
        <authorList>
            <person name="Abt B."/>
            <person name="Foster B."/>
            <person name="Lapidus A."/>
            <person name="Clum A."/>
            <person name="Sun H."/>
            <person name="Pukall R."/>
            <person name="Lucas S."/>
            <person name="Glavina Del Rio T."/>
            <person name="Nolan M."/>
            <person name="Tice H."/>
            <person name="Cheng J.F."/>
            <person name="Pitluck S."/>
            <person name="Liolios K."/>
            <person name="Ivanova N."/>
            <person name="Mavromatis K."/>
            <person name="Ovchinnikova G."/>
            <person name="Pati A."/>
            <person name="Goodwin L."/>
            <person name="Chen A."/>
            <person name="Palaniappan K."/>
            <person name="Land M."/>
            <person name="Hauser L."/>
            <person name="Chang Y.J."/>
            <person name="Jeffries C.D."/>
            <person name="Rohde M."/>
            <person name="Goker M."/>
            <person name="Woyke T."/>
            <person name="Bristow J."/>
            <person name="Eisen J.A."/>
            <person name="Markowitz V."/>
            <person name="Hugenholtz P."/>
            <person name="Kyrpides N.C."/>
            <person name="Klenk H.P."/>
        </authorList>
    </citation>
    <scope>NUCLEOTIDE SEQUENCE [LARGE SCALE GENOMIC DNA]</scope>
    <source>
        <strain evidence="3">ATCC 482 / DSM 20109 / BCRC 11376 / JCM 18109 / NBRC 3775 / NCIMB 8073 / NRS 134</strain>
    </source>
</reference>
<evidence type="ECO:0000313" key="2">
    <source>
        <dbReference type="EMBL" id="ADG74289.1"/>
    </source>
</evidence>
<feature type="chain" id="PRO_5039293030" description="Lipoprotein" evidence="1">
    <location>
        <begin position="23"/>
        <end position="160"/>
    </location>
</feature>
<evidence type="ECO:0008006" key="4">
    <source>
        <dbReference type="Google" id="ProtNLM"/>
    </source>
</evidence>
<protein>
    <recommendedName>
        <fullName evidence="4">Lipoprotein</fullName>
    </recommendedName>
</protein>
<evidence type="ECO:0000313" key="3">
    <source>
        <dbReference type="Proteomes" id="UP000000849"/>
    </source>
</evidence>
<sequence>MRLQHRVVATAALALLALVGCAPTGATRGAEGSGGGRGDGAADRVTLGEDGDVDCAEMLAFVGTSTPLPGEPRCRISAFQDTSYEATTTADPADVEAWLASVQPGAVLPPAGGSWGCPEGVDRCVDLAREPGSTVAWHFLEVEVTGSGADAAVRIAAYNT</sequence>